<evidence type="ECO:0000256" key="1">
    <source>
        <dbReference type="ARBA" id="ARBA00023125"/>
    </source>
</evidence>
<dbReference type="Proteomes" id="UP000052022">
    <property type="component" value="Unassembled WGS sequence"/>
</dbReference>
<proteinExistence type="predicted"/>
<dbReference type="InterPro" id="IPR000944">
    <property type="entry name" value="Tscrpt_reg_Rrf2"/>
</dbReference>
<dbReference type="GO" id="GO:0003677">
    <property type="term" value="F:DNA binding"/>
    <property type="evidence" value="ECO:0007669"/>
    <property type="project" value="UniProtKB-KW"/>
</dbReference>
<dbReference type="PROSITE" id="PS51197">
    <property type="entry name" value="HTH_RRF2_2"/>
    <property type="match status" value="1"/>
</dbReference>
<evidence type="ECO:0000313" key="3">
    <source>
        <dbReference type="Proteomes" id="UP000052022"/>
    </source>
</evidence>
<reference evidence="2 3" key="1">
    <citation type="submission" date="2015-09" db="EMBL/GenBank/DDBJ databases">
        <authorList>
            <consortium name="Swine Surveillance"/>
        </authorList>
    </citation>
    <scope>NUCLEOTIDE SEQUENCE [LARGE SCALE GENOMIC DNA]</scope>
    <source>
        <strain evidence="2 3">CECT 7557</strain>
    </source>
</reference>
<gene>
    <name evidence="2" type="primary">nsrR_3</name>
    <name evidence="2" type="ORF">TRM7557_01887</name>
</gene>
<dbReference type="SUPFAM" id="SSF46785">
    <property type="entry name" value="Winged helix' DNA-binding domain"/>
    <property type="match status" value="1"/>
</dbReference>
<dbReference type="AlphaFoldDB" id="A0A0P1GAM8"/>
<dbReference type="GO" id="GO:0005829">
    <property type="term" value="C:cytosol"/>
    <property type="evidence" value="ECO:0007669"/>
    <property type="project" value="TreeGrafter"/>
</dbReference>
<dbReference type="NCBIfam" id="TIGR00738">
    <property type="entry name" value="rrf2_super"/>
    <property type="match status" value="1"/>
</dbReference>
<dbReference type="PANTHER" id="PTHR33221:SF4">
    <property type="entry name" value="HTH-TYPE TRANSCRIPTIONAL REPRESSOR NSRR"/>
    <property type="match status" value="1"/>
</dbReference>
<accession>A0A0P1GAM8</accession>
<keyword evidence="3" id="KW-1185">Reference proteome</keyword>
<dbReference type="InterPro" id="IPR036390">
    <property type="entry name" value="WH_DNA-bd_sf"/>
</dbReference>
<dbReference type="InterPro" id="IPR036388">
    <property type="entry name" value="WH-like_DNA-bd_sf"/>
</dbReference>
<sequence length="162" mass="17415">MRITGCYLTKMQLSKFSDYALRVVVHLAASPDQLLSTRQIASIHDAKYNHMAKVTTWLVTEGYAESLRGRGGGLRLAQAPAEINLGHLLRKLEADKPVVECLGVDGMGSCRLMPACGLSSALGAAQEAFYSSLDQLTLDKVIQSAPGMKALLATLNTEDIPP</sequence>
<name>A0A0P1GAM8_9RHOB</name>
<keyword evidence="1" id="KW-0238">DNA-binding</keyword>
<evidence type="ECO:0000313" key="2">
    <source>
        <dbReference type="EMBL" id="CUH78451.1"/>
    </source>
</evidence>
<dbReference type="EMBL" id="CYSD01000031">
    <property type="protein sequence ID" value="CUH78451.1"/>
    <property type="molecule type" value="Genomic_DNA"/>
</dbReference>
<protein>
    <submittedName>
        <fullName evidence="2">HTH-type transcriptional repressor NsrR</fullName>
    </submittedName>
</protein>
<organism evidence="2 3">
    <name type="scientific">Tritonibacter multivorans</name>
    <dbReference type="NCBI Taxonomy" id="928856"/>
    <lineage>
        <taxon>Bacteria</taxon>
        <taxon>Pseudomonadati</taxon>
        <taxon>Pseudomonadota</taxon>
        <taxon>Alphaproteobacteria</taxon>
        <taxon>Rhodobacterales</taxon>
        <taxon>Paracoccaceae</taxon>
        <taxon>Tritonibacter</taxon>
    </lineage>
</organism>
<dbReference type="Pfam" id="PF02082">
    <property type="entry name" value="Rrf2"/>
    <property type="match status" value="1"/>
</dbReference>
<dbReference type="GO" id="GO:0003700">
    <property type="term" value="F:DNA-binding transcription factor activity"/>
    <property type="evidence" value="ECO:0007669"/>
    <property type="project" value="TreeGrafter"/>
</dbReference>
<dbReference type="PANTHER" id="PTHR33221">
    <property type="entry name" value="WINGED HELIX-TURN-HELIX TRANSCRIPTIONAL REGULATOR, RRF2 FAMILY"/>
    <property type="match status" value="1"/>
</dbReference>
<dbReference type="STRING" id="928856.SAMN04488049_10858"/>
<dbReference type="Gene3D" id="1.10.10.10">
    <property type="entry name" value="Winged helix-like DNA-binding domain superfamily/Winged helix DNA-binding domain"/>
    <property type="match status" value="1"/>
</dbReference>